<gene>
    <name evidence="2" type="ORF">Mal64_26140</name>
</gene>
<dbReference type="AlphaFoldDB" id="A0A5C5ZNP2"/>
<comment type="caution">
    <text evidence="2">The sequence shown here is derived from an EMBL/GenBank/DDBJ whole genome shotgun (WGS) entry which is preliminary data.</text>
</comment>
<dbReference type="Proteomes" id="UP000315440">
    <property type="component" value="Unassembled WGS sequence"/>
</dbReference>
<organism evidence="2 3">
    <name type="scientific">Pseudobythopirellula maris</name>
    <dbReference type="NCBI Taxonomy" id="2527991"/>
    <lineage>
        <taxon>Bacteria</taxon>
        <taxon>Pseudomonadati</taxon>
        <taxon>Planctomycetota</taxon>
        <taxon>Planctomycetia</taxon>
        <taxon>Pirellulales</taxon>
        <taxon>Lacipirellulaceae</taxon>
        <taxon>Pseudobythopirellula</taxon>
    </lineage>
</organism>
<reference evidence="2 3" key="1">
    <citation type="submission" date="2019-02" db="EMBL/GenBank/DDBJ databases">
        <title>Deep-cultivation of Planctomycetes and their phenomic and genomic characterization uncovers novel biology.</title>
        <authorList>
            <person name="Wiegand S."/>
            <person name="Jogler M."/>
            <person name="Boedeker C."/>
            <person name="Pinto D."/>
            <person name="Vollmers J."/>
            <person name="Rivas-Marin E."/>
            <person name="Kohn T."/>
            <person name="Peeters S.H."/>
            <person name="Heuer A."/>
            <person name="Rast P."/>
            <person name="Oberbeckmann S."/>
            <person name="Bunk B."/>
            <person name="Jeske O."/>
            <person name="Meyerdierks A."/>
            <person name="Storesund J.E."/>
            <person name="Kallscheuer N."/>
            <person name="Luecker S."/>
            <person name="Lage O.M."/>
            <person name="Pohl T."/>
            <person name="Merkel B.J."/>
            <person name="Hornburger P."/>
            <person name="Mueller R.-W."/>
            <person name="Bruemmer F."/>
            <person name="Labrenz M."/>
            <person name="Spormann A.M."/>
            <person name="Op Den Camp H."/>
            <person name="Overmann J."/>
            <person name="Amann R."/>
            <person name="Jetten M.S.M."/>
            <person name="Mascher T."/>
            <person name="Medema M.H."/>
            <person name="Devos D.P."/>
            <person name="Kaster A.-K."/>
            <person name="Ovreas L."/>
            <person name="Rohde M."/>
            <person name="Galperin M.Y."/>
            <person name="Jogler C."/>
        </authorList>
    </citation>
    <scope>NUCLEOTIDE SEQUENCE [LARGE SCALE GENOMIC DNA]</scope>
    <source>
        <strain evidence="2 3">Mal64</strain>
    </source>
</reference>
<dbReference type="EMBL" id="SJPQ01000002">
    <property type="protein sequence ID" value="TWT89122.1"/>
    <property type="molecule type" value="Genomic_DNA"/>
</dbReference>
<sequence>MAEGKSRHGCLTAWLVLMIIANSASALMYLVGSDAIRRSLPDAPGWAFPVLIVFSLFNLVCAIALFQWKKWGFWGFCLSSVVALVVNLSIGLGIGPAVGGLIGLVLLYGVLHIGKENKGWPQLE</sequence>
<proteinExistence type="predicted"/>
<protein>
    <recommendedName>
        <fullName evidence="4">SPW repeat protein</fullName>
    </recommendedName>
</protein>
<evidence type="ECO:0008006" key="4">
    <source>
        <dbReference type="Google" id="ProtNLM"/>
    </source>
</evidence>
<keyword evidence="3" id="KW-1185">Reference proteome</keyword>
<keyword evidence="1" id="KW-0472">Membrane</keyword>
<keyword evidence="1" id="KW-1133">Transmembrane helix</keyword>
<evidence type="ECO:0000313" key="3">
    <source>
        <dbReference type="Proteomes" id="UP000315440"/>
    </source>
</evidence>
<evidence type="ECO:0000313" key="2">
    <source>
        <dbReference type="EMBL" id="TWT89122.1"/>
    </source>
</evidence>
<accession>A0A5C5ZNP2</accession>
<evidence type="ECO:0000256" key="1">
    <source>
        <dbReference type="SAM" id="Phobius"/>
    </source>
</evidence>
<feature type="transmembrane region" description="Helical" evidence="1">
    <location>
        <begin position="96"/>
        <end position="114"/>
    </location>
</feature>
<feature type="transmembrane region" description="Helical" evidence="1">
    <location>
        <begin position="12"/>
        <end position="31"/>
    </location>
</feature>
<keyword evidence="1" id="KW-0812">Transmembrane</keyword>
<name>A0A5C5ZNP2_9BACT</name>
<feature type="transmembrane region" description="Helical" evidence="1">
    <location>
        <begin position="46"/>
        <end position="66"/>
    </location>
</feature>